<reference evidence="2 3" key="1">
    <citation type="submission" date="2013-03" db="EMBL/GenBank/DDBJ databases">
        <title>The Genome Sequence of Phialophora europaea CBS 101466.</title>
        <authorList>
            <consortium name="The Broad Institute Genomics Platform"/>
            <person name="Cuomo C."/>
            <person name="de Hoog S."/>
            <person name="Gorbushina A."/>
            <person name="Walker B."/>
            <person name="Young S.K."/>
            <person name="Zeng Q."/>
            <person name="Gargeya S."/>
            <person name="Fitzgerald M."/>
            <person name="Haas B."/>
            <person name="Abouelleil A."/>
            <person name="Allen A.W."/>
            <person name="Alvarado L."/>
            <person name="Arachchi H.M."/>
            <person name="Berlin A.M."/>
            <person name="Chapman S.B."/>
            <person name="Gainer-Dewar J."/>
            <person name="Goldberg J."/>
            <person name="Griggs A."/>
            <person name="Gujja S."/>
            <person name="Hansen M."/>
            <person name="Howarth C."/>
            <person name="Imamovic A."/>
            <person name="Ireland A."/>
            <person name="Larimer J."/>
            <person name="McCowan C."/>
            <person name="Murphy C."/>
            <person name="Pearson M."/>
            <person name="Poon T.W."/>
            <person name="Priest M."/>
            <person name="Roberts A."/>
            <person name="Saif S."/>
            <person name="Shea T."/>
            <person name="Sisk P."/>
            <person name="Sykes S."/>
            <person name="Wortman J."/>
            <person name="Nusbaum C."/>
            <person name="Birren B."/>
        </authorList>
    </citation>
    <scope>NUCLEOTIDE SEQUENCE [LARGE SCALE GENOMIC DNA]</scope>
    <source>
        <strain evidence="2 3">CBS 101466</strain>
    </source>
</reference>
<keyword evidence="3" id="KW-1185">Reference proteome</keyword>
<dbReference type="Pfam" id="PF06985">
    <property type="entry name" value="HET"/>
    <property type="match status" value="1"/>
</dbReference>
<dbReference type="HOGENOM" id="CLU_000288_138_13_1"/>
<evidence type="ECO:0000313" key="3">
    <source>
        <dbReference type="Proteomes" id="UP000030752"/>
    </source>
</evidence>
<dbReference type="OrthoDB" id="674604at2759"/>
<dbReference type="eggNOG" id="KOG4177">
    <property type="taxonomic scope" value="Eukaryota"/>
</dbReference>
<dbReference type="AlphaFoldDB" id="W2S1W3"/>
<dbReference type="InterPro" id="IPR010730">
    <property type="entry name" value="HET"/>
</dbReference>
<dbReference type="Proteomes" id="UP000030752">
    <property type="component" value="Unassembled WGS sequence"/>
</dbReference>
<evidence type="ECO:0000259" key="1">
    <source>
        <dbReference type="Pfam" id="PF06985"/>
    </source>
</evidence>
<dbReference type="InParanoid" id="W2S1W3"/>
<evidence type="ECO:0000313" key="2">
    <source>
        <dbReference type="EMBL" id="ETN42570.1"/>
    </source>
</evidence>
<dbReference type="EMBL" id="KB822718">
    <property type="protein sequence ID" value="ETN42570.1"/>
    <property type="molecule type" value="Genomic_DNA"/>
</dbReference>
<protein>
    <recommendedName>
        <fullName evidence="1">Heterokaryon incompatibility domain-containing protein</fullName>
    </recommendedName>
</protein>
<name>W2S1W3_CYPE1</name>
<dbReference type="VEuPathDB" id="FungiDB:HMPREF1541_01727"/>
<sequence>MRFINTTTLQFEEVADSELGKEFQGNKYAILSHRWAAATDEVSYADIAEARNFYDKPGYAKLRGFCDLAASLGYRYGWDDTCCINKRDLNELSEAINSMYRWYQASDLCIVYLEDVGPDRKSMMDSAWFDRGWTLQELIGPERAGFYDCRWAHLGMKTDLLHELSTKTGVPEDVLSNTVSPASCSVAQRMSWAAKRTTTRIEDRAYSLLGIFGVNMGQIYGEREKAFRRLQQAIVLQGKDESIFAWSMSNEQRTAGLYAPSPESFAGCGDTISTRGSKGFSENNGEVSISLKTFPHSMETYYALLNCTRKPCPDSKVAIVVSRTSTETEDEYIRINGSYAGGTLLLGNSDQDSLHIRPIRVPIDPTTEQPLDRYYGFWLRNIAPPGHDDCQVRILSKGGNQSEADRVHIGPKDWGSAGVVYIEPKVKTEGQLQSEKAKGWSRVRWLKLGFDEDFNPMLLLANNHGPKKSAPTQFRRDEDLFDQACAWGPTSKPHQEIFDNQWLSCTAGVPSKSYGWSRGISILQVDKKKGMSGTLNALNLRIDIKLVSDISPSSMSSRSSSEGARKIWAVDITCDMSGTDPEQALKDKEKADDCDECIACCCSNNWSADTLDPVGDRMKLEARQPKLITNSDLTRHP</sequence>
<proteinExistence type="predicted"/>
<dbReference type="PANTHER" id="PTHR10622:SF12">
    <property type="entry name" value="HET DOMAIN-CONTAINING PROTEIN"/>
    <property type="match status" value="1"/>
</dbReference>
<dbReference type="STRING" id="1220924.W2S1W3"/>
<gene>
    <name evidence="2" type="ORF">HMPREF1541_01727</name>
</gene>
<dbReference type="RefSeq" id="XP_008714306.1">
    <property type="nucleotide sequence ID" value="XM_008716084.1"/>
</dbReference>
<dbReference type="PANTHER" id="PTHR10622">
    <property type="entry name" value="HET DOMAIN-CONTAINING PROTEIN"/>
    <property type="match status" value="1"/>
</dbReference>
<feature type="domain" description="Heterokaryon incompatibility" evidence="1">
    <location>
        <begin position="28"/>
        <end position="119"/>
    </location>
</feature>
<organism evidence="2 3">
    <name type="scientific">Cyphellophora europaea (strain CBS 101466)</name>
    <name type="common">Phialophora europaea</name>
    <dbReference type="NCBI Taxonomy" id="1220924"/>
    <lineage>
        <taxon>Eukaryota</taxon>
        <taxon>Fungi</taxon>
        <taxon>Dikarya</taxon>
        <taxon>Ascomycota</taxon>
        <taxon>Pezizomycotina</taxon>
        <taxon>Eurotiomycetes</taxon>
        <taxon>Chaetothyriomycetidae</taxon>
        <taxon>Chaetothyriales</taxon>
        <taxon>Cyphellophoraceae</taxon>
        <taxon>Cyphellophora</taxon>
    </lineage>
</organism>
<dbReference type="GeneID" id="19969066"/>
<accession>W2S1W3</accession>